<dbReference type="GO" id="GO:0015095">
    <property type="term" value="F:magnesium ion transmembrane transporter activity"/>
    <property type="evidence" value="ECO:0007669"/>
    <property type="project" value="InterPro"/>
</dbReference>
<feature type="transmembrane region" description="Helical" evidence="6">
    <location>
        <begin position="133"/>
        <end position="153"/>
    </location>
</feature>
<protein>
    <submittedName>
        <fullName evidence="7">Magnesium transporter NIPA-domain-containing protein</fullName>
    </submittedName>
</protein>
<dbReference type="Proteomes" id="UP001172155">
    <property type="component" value="Unassembled WGS sequence"/>
</dbReference>
<comment type="caution">
    <text evidence="7">The sequence shown here is derived from an EMBL/GenBank/DDBJ whole genome shotgun (WGS) entry which is preliminary data.</text>
</comment>
<dbReference type="Gene3D" id="1.10.3730.20">
    <property type="match status" value="1"/>
</dbReference>
<feature type="transmembrane region" description="Helical" evidence="6">
    <location>
        <begin position="173"/>
        <end position="193"/>
    </location>
</feature>
<dbReference type="AlphaFoldDB" id="A0AA40K9F1"/>
<feature type="transmembrane region" description="Helical" evidence="6">
    <location>
        <begin position="79"/>
        <end position="98"/>
    </location>
</feature>
<dbReference type="PANTHER" id="PTHR12570">
    <property type="match status" value="1"/>
</dbReference>
<reference evidence="7" key="1">
    <citation type="submission" date="2023-06" db="EMBL/GenBank/DDBJ databases">
        <title>Genome-scale phylogeny and comparative genomics of the fungal order Sordariales.</title>
        <authorList>
            <consortium name="Lawrence Berkeley National Laboratory"/>
            <person name="Hensen N."/>
            <person name="Bonometti L."/>
            <person name="Westerberg I."/>
            <person name="Brannstrom I.O."/>
            <person name="Guillou S."/>
            <person name="Cros-Aarteil S."/>
            <person name="Calhoun S."/>
            <person name="Haridas S."/>
            <person name="Kuo A."/>
            <person name="Mondo S."/>
            <person name="Pangilinan J."/>
            <person name="Riley R."/>
            <person name="LaButti K."/>
            <person name="Andreopoulos B."/>
            <person name="Lipzen A."/>
            <person name="Chen C."/>
            <person name="Yanf M."/>
            <person name="Daum C."/>
            <person name="Ng V."/>
            <person name="Clum A."/>
            <person name="Steindorff A."/>
            <person name="Ohm R."/>
            <person name="Martin F."/>
            <person name="Silar P."/>
            <person name="Natvig D."/>
            <person name="Lalanne C."/>
            <person name="Gautier V."/>
            <person name="Ament-velasquez S.L."/>
            <person name="Kruys A."/>
            <person name="Hutchinson M.I."/>
            <person name="Powell A.J."/>
            <person name="Barry K."/>
            <person name="Miller A.N."/>
            <person name="Grigoriev I.V."/>
            <person name="Debuchy R."/>
            <person name="Gladieux P."/>
            <person name="Thoren M.H."/>
            <person name="Johannesson H."/>
        </authorList>
    </citation>
    <scope>NUCLEOTIDE SEQUENCE</scope>
    <source>
        <strain evidence="7">SMH3187-1</strain>
    </source>
</reference>
<feature type="compositionally biased region" description="Basic and acidic residues" evidence="5">
    <location>
        <begin position="623"/>
        <end position="639"/>
    </location>
</feature>
<feature type="region of interest" description="Disordered" evidence="5">
    <location>
        <begin position="588"/>
        <end position="748"/>
    </location>
</feature>
<evidence type="ECO:0000256" key="3">
    <source>
        <dbReference type="ARBA" id="ARBA00022989"/>
    </source>
</evidence>
<keyword evidence="2 6" id="KW-0812">Transmembrane</keyword>
<feature type="transmembrane region" description="Helical" evidence="6">
    <location>
        <begin position="200"/>
        <end position="226"/>
    </location>
</feature>
<dbReference type="GO" id="GO:0016020">
    <property type="term" value="C:membrane"/>
    <property type="evidence" value="ECO:0007669"/>
    <property type="project" value="UniProtKB-SubCell"/>
</dbReference>
<dbReference type="SUPFAM" id="SSF103481">
    <property type="entry name" value="Multidrug resistance efflux transporter EmrE"/>
    <property type="match status" value="1"/>
</dbReference>
<feature type="compositionally biased region" description="Polar residues" evidence="5">
    <location>
        <begin position="508"/>
        <end position="517"/>
    </location>
</feature>
<dbReference type="EMBL" id="JAUKUD010000002">
    <property type="protein sequence ID" value="KAK0750898.1"/>
    <property type="molecule type" value="Genomic_DNA"/>
</dbReference>
<evidence type="ECO:0000256" key="2">
    <source>
        <dbReference type="ARBA" id="ARBA00022692"/>
    </source>
</evidence>
<dbReference type="InterPro" id="IPR037185">
    <property type="entry name" value="EmrE-like"/>
</dbReference>
<feature type="compositionally biased region" description="Low complexity" evidence="5">
    <location>
        <begin position="528"/>
        <end position="543"/>
    </location>
</feature>
<accession>A0AA40K9F1</accession>
<feature type="transmembrane region" description="Helical" evidence="6">
    <location>
        <begin position="34"/>
        <end position="58"/>
    </location>
</feature>
<feature type="transmembrane region" description="Helical" evidence="6">
    <location>
        <begin position="104"/>
        <end position="126"/>
    </location>
</feature>
<dbReference type="PANTHER" id="PTHR12570:SF92">
    <property type="entry name" value="SPICHTHYIN, ISOFORM B"/>
    <property type="match status" value="1"/>
</dbReference>
<keyword evidence="4 6" id="KW-0472">Membrane</keyword>
<evidence type="ECO:0000256" key="4">
    <source>
        <dbReference type="ARBA" id="ARBA00023136"/>
    </source>
</evidence>
<sequence>MDHAAQVLEDAHEIYARSGGAVGDPATRPPVFKAIGIGLAIGSGAFIGSSFVLKKVGLLKANEKYKEVPGEGYGYLKNAWWWAGMSLMIVGEIMNFAAYAFTDAILVTPLGALSVVITAILSAIFLKERLSMVGKVACFLCIVGSIVIVMNAPSNSSVATIQDMQRFVVTPGFLSYAGVILIGSAVVAFWLGPKYGKKNMLVYISVCSWVGGLSVVATQGLGAAIITQASGTAQFNQWFTYVLLVFVISTLLVEIIFLNKALNLFNAALVTPTYYVYFTSTTIITSSVLFQGFKGTPTSIITVVNGFLTICSGVVLLQLSKSAKDVPDAAVFSGDLDQIRSIAEQEQPETEPKADAIRGAAAIVRRLSSARMKMEYDELRRLNEEKRREALEPLSEDGTQQYEWDGLRRRKTVLGSQRARAMTSPSPFAPPLSTATLHPPLGWSHFPTEEELREVDRPSSPALSSIVGTIRNRARSILTPVHPQFADQDPSKTQSPVHPVQLTEVVVPSQSGEASSPYQPPGAPFATRGSRSGSGVSNTSSARRVQFMGERGREVEVGDNNSLLRGPTPPPHSARRQFSFQNIFRRQQGQTPVPAHDHGGDGTHERQRPLVSSRGYSSPQTKDATEEERLGLVKGDSRGGNKSMPALPRYDPYEDNNESFEEELKQARYGPSITHSPPRRGSPEKEVPYDDVDTYEEQRQRFHERSRSRDAETTTPPRPPPHSRQPSRQYSPPNRRGSGAGPASGSFI</sequence>
<name>A0AA40K9F1_9PEZI</name>
<feature type="transmembrane region" description="Helical" evidence="6">
    <location>
        <begin position="238"/>
        <end position="262"/>
    </location>
</feature>
<dbReference type="Pfam" id="PF05653">
    <property type="entry name" value="Mg_trans_NIPA"/>
    <property type="match status" value="1"/>
</dbReference>
<evidence type="ECO:0000256" key="5">
    <source>
        <dbReference type="SAM" id="MobiDB-lite"/>
    </source>
</evidence>
<evidence type="ECO:0000256" key="6">
    <source>
        <dbReference type="SAM" id="Phobius"/>
    </source>
</evidence>
<dbReference type="InterPro" id="IPR008521">
    <property type="entry name" value="Mg_trans_NIPA"/>
</dbReference>
<evidence type="ECO:0000313" key="7">
    <source>
        <dbReference type="EMBL" id="KAK0750898.1"/>
    </source>
</evidence>
<feature type="compositionally biased region" description="Basic and acidic residues" evidence="5">
    <location>
        <begin position="696"/>
        <end position="712"/>
    </location>
</feature>
<evidence type="ECO:0000256" key="1">
    <source>
        <dbReference type="ARBA" id="ARBA00004141"/>
    </source>
</evidence>
<keyword evidence="8" id="KW-1185">Reference proteome</keyword>
<feature type="region of interest" description="Disordered" evidence="5">
    <location>
        <begin position="508"/>
        <end position="575"/>
    </location>
</feature>
<keyword evidence="3 6" id="KW-1133">Transmembrane helix</keyword>
<feature type="compositionally biased region" description="Low complexity" evidence="5">
    <location>
        <begin position="724"/>
        <end position="748"/>
    </location>
</feature>
<evidence type="ECO:0000313" key="8">
    <source>
        <dbReference type="Proteomes" id="UP001172155"/>
    </source>
</evidence>
<organism evidence="7 8">
    <name type="scientific">Schizothecium vesticola</name>
    <dbReference type="NCBI Taxonomy" id="314040"/>
    <lineage>
        <taxon>Eukaryota</taxon>
        <taxon>Fungi</taxon>
        <taxon>Dikarya</taxon>
        <taxon>Ascomycota</taxon>
        <taxon>Pezizomycotina</taxon>
        <taxon>Sordariomycetes</taxon>
        <taxon>Sordariomycetidae</taxon>
        <taxon>Sordariales</taxon>
        <taxon>Schizotheciaceae</taxon>
        <taxon>Schizothecium</taxon>
    </lineage>
</organism>
<gene>
    <name evidence="7" type="ORF">B0T18DRAFT_317344</name>
</gene>
<comment type="subcellular location">
    <subcellularLocation>
        <location evidence="1">Membrane</location>
        <topology evidence="1">Multi-pass membrane protein</topology>
    </subcellularLocation>
</comment>
<feature type="compositionally biased region" description="Basic and acidic residues" evidence="5">
    <location>
        <begin position="595"/>
        <end position="608"/>
    </location>
</feature>
<proteinExistence type="predicted"/>